<dbReference type="PANTHER" id="PTHR24251">
    <property type="entry name" value="OVOCHYMASE-RELATED"/>
    <property type="match status" value="1"/>
</dbReference>
<dbReference type="FunFam" id="2.60.120.290:FF:000005">
    <property type="entry name" value="Procollagen C-endopeptidase enhancer 1"/>
    <property type="match status" value="1"/>
</dbReference>
<organism evidence="5">
    <name type="scientific">Arion vulgaris</name>
    <dbReference type="NCBI Taxonomy" id="1028688"/>
    <lineage>
        <taxon>Eukaryota</taxon>
        <taxon>Metazoa</taxon>
        <taxon>Spiralia</taxon>
        <taxon>Lophotrochozoa</taxon>
        <taxon>Mollusca</taxon>
        <taxon>Gastropoda</taxon>
        <taxon>Heterobranchia</taxon>
        <taxon>Euthyneura</taxon>
        <taxon>Panpulmonata</taxon>
        <taxon>Eupulmonata</taxon>
        <taxon>Stylommatophora</taxon>
        <taxon>Helicina</taxon>
        <taxon>Arionoidea</taxon>
        <taxon>Arionidae</taxon>
        <taxon>Arion</taxon>
    </lineage>
</organism>
<name>A0A0B6YFG6_9EUPU</name>
<feature type="domain" description="CUB" evidence="4">
    <location>
        <begin position="1"/>
        <end position="92"/>
    </location>
</feature>
<evidence type="ECO:0000313" key="5">
    <source>
        <dbReference type="EMBL" id="CEK54516.1"/>
    </source>
</evidence>
<gene>
    <name evidence="5" type="primary">ORF23006</name>
</gene>
<dbReference type="Gene3D" id="2.60.120.290">
    <property type="entry name" value="Spermadhesin, CUB domain"/>
    <property type="match status" value="1"/>
</dbReference>
<dbReference type="InterPro" id="IPR000859">
    <property type="entry name" value="CUB_dom"/>
</dbReference>
<comment type="caution">
    <text evidence="3">Lacks conserved residue(s) required for the propagation of feature annotation.</text>
</comment>
<feature type="non-terminal residue" evidence="5">
    <location>
        <position position="1"/>
    </location>
</feature>
<proteinExistence type="predicted"/>
<dbReference type="SUPFAM" id="SSF49854">
    <property type="entry name" value="Spermadhesin, CUB domain"/>
    <property type="match status" value="1"/>
</dbReference>
<evidence type="ECO:0000256" key="1">
    <source>
        <dbReference type="ARBA" id="ARBA00022737"/>
    </source>
</evidence>
<dbReference type="CDD" id="cd00041">
    <property type="entry name" value="CUB"/>
    <property type="match status" value="1"/>
</dbReference>
<feature type="non-terminal residue" evidence="5">
    <location>
        <position position="92"/>
    </location>
</feature>
<dbReference type="InterPro" id="IPR035914">
    <property type="entry name" value="Sperma_CUB_dom_sf"/>
</dbReference>
<evidence type="ECO:0000256" key="2">
    <source>
        <dbReference type="ARBA" id="ARBA00023157"/>
    </source>
</evidence>
<keyword evidence="2" id="KW-1015">Disulfide bond</keyword>
<dbReference type="EMBL" id="HACG01007651">
    <property type="protein sequence ID" value="CEK54516.1"/>
    <property type="molecule type" value="Transcribed_RNA"/>
</dbReference>
<accession>A0A0B6YFG6</accession>
<dbReference type="SMART" id="SM00042">
    <property type="entry name" value="CUB"/>
    <property type="match status" value="1"/>
</dbReference>
<dbReference type="PROSITE" id="PS01180">
    <property type="entry name" value="CUB"/>
    <property type="match status" value="1"/>
</dbReference>
<keyword evidence="1" id="KW-0677">Repeat</keyword>
<sequence length="92" mass="10572">FDIALDYGYIYSPNYPGYYPNREDCSWHVSTAPGHRVRFNFKFLDMEPNKDCFYDHVAVYDGDNIRDDRLIGKYCGSIAPGLVTSSGNNMLM</sequence>
<dbReference type="Pfam" id="PF00431">
    <property type="entry name" value="CUB"/>
    <property type="match status" value="1"/>
</dbReference>
<evidence type="ECO:0000259" key="4">
    <source>
        <dbReference type="PROSITE" id="PS01180"/>
    </source>
</evidence>
<dbReference type="AlphaFoldDB" id="A0A0B6YFG6"/>
<protein>
    <recommendedName>
        <fullName evidence="4">CUB domain-containing protein</fullName>
    </recommendedName>
</protein>
<evidence type="ECO:0000256" key="3">
    <source>
        <dbReference type="PROSITE-ProRule" id="PRU00059"/>
    </source>
</evidence>
<reference evidence="5" key="1">
    <citation type="submission" date="2014-12" db="EMBL/GenBank/DDBJ databases">
        <title>Insight into the proteome of Arion vulgaris.</title>
        <authorList>
            <person name="Aradska J."/>
            <person name="Bulat T."/>
            <person name="Smidak R."/>
            <person name="Sarate P."/>
            <person name="Gangsoo J."/>
            <person name="Sialana F."/>
            <person name="Bilban M."/>
            <person name="Lubec G."/>
        </authorList>
    </citation>
    <scope>NUCLEOTIDE SEQUENCE</scope>
    <source>
        <tissue evidence="5">Skin</tissue>
    </source>
</reference>